<keyword evidence="3 4" id="KW-0012">Acyltransferase</keyword>
<sequence>MSTLAITWLDLEDDTFPDVALALPPDSDAPGLLAAGGDLHPRRLRRAYASGIFPWYSAGQPILWWSPDPRMVLYTAEFKLSRSLRKTLRHFRQDPGCEVRIDTAFPRVIRACASTPRAGQSGTWIVPDMVDAYAAWQQLGDVHSFETWVDDDLVGGLYGICLGRMFFGESMFAWQTDASKIALAALVSFCRAHGIDMIDCQQRTGHLSSLGAREIPRSAFLEHVRRAVQAPGPRVWAFEPSLWDALDPLKRQDAACASVSPCGPPA</sequence>
<organism evidence="5 6">
    <name type="scientific">Caldimonas caldifontis</name>
    <dbReference type="NCBI Taxonomy" id="1452508"/>
    <lineage>
        <taxon>Bacteria</taxon>
        <taxon>Pseudomonadati</taxon>
        <taxon>Pseudomonadota</taxon>
        <taxon>Betaproteobacteria</taxon>
        <taxon>Burkholderiales</taxon>
        <taxon>Sphaerotilaceae</taxon>
        <taxon>Caldimonas</taxon>
    </lineage>
</organism>
<gene>
    <name evidence="4" type="primary">aat</name>
    <name evidence="5" type="ORF">C1704_10380</name>
</gene>
<comment type="function">
    <text evidence="4">Functions in the N-end rule pathway of protein degradation where it conjugates Leu, Phe and, less efficiently, Met from aminoacyl-tRNAs to the N-termini of proteins containing an N-terminal arginine or lysine.</text>
</comment>
<evidence type="ECO:0000256" key="4">
    <source>
        <dbReference type="HAMAP-Rule" id="MF_00688"/>
    </source>
</evidence>
<accession>A0A2S5STK6</accession>
<dbReference type="AlphaFoldDB" id="A0A2S5STK6"/>
<comment type="catalytic activity">
    <reaction evidence="4">
        <text>L-phenylalanyl-tRNA(Phe) + an N-terminal L-alpha-aminoacyl-[protein] = an N-terminal L-phenylalanyl-L-alpha-aminoacyl-[protein] + tRNA(Phe)</text>
        <dbReference type="Rhea" id="RHEA:43632"/>
        <dbReference type="Rhea" id="RHEA-COMP:9668"/>
        <dbReference type="Rhea" id="RHEA-COMP:9699"/>
        <dbReference type="Rhea" id="RHEA-COMP:10636"/>
        <dbReference type="Rhea" id="RHEA-COMP:10637"/>
        <dbReference type="ChEBI" id="CHEBI:78442"/>
        <dbReference type="ChEBI" id="CHEBI:78531"/>
        <dbReference type="ChEBI" id="CHEBI:78597"/>
        <dbReference type="ChEBI" id="CHEBI:83561"/>
        <dbReference type="EC" id="2.3.2.6"/>
    </reaction>
</comment>
<reference evidence="5 6" key="1">
    <citation type="submission" date="2018-02" db="EMBL/GenBank/DDBJ databases">
        <title>Reclassifiation of [Polyangium] brachysporum DSM 7029 as Guopingzhaonella breviflexa gen. nov., sp. nov., a member of the family Comamonadaceae.</title>
        <authorList>
            <person name="Tang B."/>
        </authorList>
    </citation>
    <scope>NUCLEOTIDE SEQUENCE [LARGE SCALE GENOMIC DNA]</scope>
    <source>
        <strain evidence="5 6">BCRC 80649</strain>
    </source>
</reference>
<dbReference type="InterPro" id="IPR042221">
    <property type="entry name" value="Leu/Phe-tRNA_Trfase_N"/>
</dbReference>
<dbReference type="NCBIfam" id="TIGR00667">
    <property type="entry name" value="aat"/>
    <property type="match status" value="1"/>
</dbReference>
<name>A0A2S5STK6_9BURK</name>
<dbReference type="SUPFAM" id="SSF55729">
    <property type="entry name" value="Acyl-CoA N-acyltransferases (Nat)"/>
    <property type="match status" value="1"/>
</dbReference>
<dbReference type="HAMAP" id="MF_00688">
    <property type="entry name" value="Leu_Phe_trans"/>
    <property type="match status" value="1"/>
</dbReference>
<evidence type="ECO:0000313" key="6">
    <source>
        <dbReference type="Proteomes" id="UP000238605"/>
    </source>
</evidence>
<comment type="caution">
    <text evidence="5">The sequence shown here is derived from an EMBL/GenBank/DDBJ whole genome shotgun (WGS) entry which is preliminary data.</text>
</comment>
<comment type="subcellular location">
    <subcellularLocation>
        <location evidence="4">Cytoplasm</location>
    </subcellularLocation>
</comment>
<dbReference type="GO" id="GO:0008914">
    <property type="term" value="F:leucyl-tRNA--protein transferase activity"/>
    <property type="evidence" value="ECO:0007669"/>
    <property type="project" value="UniProtKB-UniRule"/>
</dbReference>
<dbReference type="Gene3D" id="3.40.630.70">
    <property type="entry name" value="Leucyl/phenylalanyl-tRNA-protein transferase, C-terminal domain"/>
    <property type="match status" value="1"/>
</dbReference>
<dbReference type="GO" id="GO:0030163">
    <property type="term" value="P:protein catabolic process"/>
    <property type="evidence" value="ECO:0007669"/>
    <property type="project" value="UniProtKB-UniRule"/>
</dbReference>
<evidence type="ECO:0000256" key="2">
    <source>
        <dbReference type="ARBA" id="ARBA00022679"/>
    </source>
</evidence>
<dbReference type="OrthoDB" id="9790282at2"/>
<dbReference type="GO" id="GO:0005737">
    <property type="term" value="C:cytoplasm"/>
    <property type="evidence" value="ECO:0007669"/>
    <property type="project" value="UniProtKB-SubCell"/>
</dbReference>
<dbReference type="Proteomes" id="UP000238605">
    <property type="component" value="Unassembled WGS sequence"/>
</dbReference>
<comment type="catalytic activity">
    <reaction evidence="4">
        <text>N-terminal L-lysyl-[protein] + L-leucyl-tRNA(Leu) = N-terminal L-leucyl-L-lysyl-[protein] + tRNA(Leu) + H(+)</text>
        <dbReference type="Rhea" id="RHEA:12340"/>
        <dbReference type="Rhea" id="RHEA-COMP:9613"/>
        <dbReference type="Rhea" id="RHEA-COMP:9622"/>
        <dbReference type="Rhea" id="RHEA-COMP:12670"/>
        <dbReference type="Rhea" id="RHEA-COMP:12671"/>
        <dbReference type="ChEBI" id="CHEBI:15378"/>
        <dbReference type="ChEBI" id="CHEBI:65249"/>
        <dbReference type="ChEBI" id="CHEBI:78442"/>
        <dbReference type="ChEBI" id="CHEBI:78494"/>
        <dbReference type="ChEBI" id="CHEBI:133043"/>
        <dbReference type="EC" id="2.3.2.6"/>
    </reaction>
</comment>
<dbReference type="EMBL" id="PSNX01000009">
    <property type="protein sequence ID" value="PPE66068.1"/>
    <property type="molecule type" value="Genomic_DNA"/>
</dbReference>
<comment type="catalytic activity">
    <reaction evidence="4">
        <text>N-terminal L-arginyl-[protein] + L-leucyl-tRNA(Leu) = N-terminal L-leucyl-L-arginyl-[protein] + tRNA(Leu) + H(+)</text>
        <dbReference type="Rhea" id="RHEA:50416"/>
        <dbReference type="Rhea" id="RHEA-COMP:9613"/>
        <dbReference type="Rhea" id="RHEA-COMP:9622"/>
        <dbReference type="Rhea" id="RHEA-COMP:12672"/>
        <dbReference type="Rhea" id="RHEA-COMP:12673"/>
        <dbReference type="ChEBI" id="CHEBI:15378"/>
        <dbReference type="ChEBI" id="CHEBI:64719"/>
        <dbReference type="ChEBI" id="CHEBI:78442"/>
        <dbReference type="ChEBI" id="CHEBI:78494"/>
        <dbReference type="ChEBI" id="CHEBI:133044"/>
        <dbReference type="EC" id="2.3.2.6"/>
    </reaction>
</comment>
<dbReference type="Pfam" id="PF03588">
    <property type="entry name" value="Leu_Phe_trans"/>
    <property type="match status" value="1"/>
</dbReference>
<dbReference type="InterPro" id="IPR004616">
    <property type="entry name" value="Leu/Phe-tRNA_Trfase"/>
</dbReference>
<dbReference type="InterPro" id="IPR042203">
    <property type="entry name" value="Leu/Phe-tRNA_Trfase_C"/>
</dbReference>
<dbReference type="PANTHER" id="PTHR30098:SF2">
    <property type="entry name" value="LEUCYL_PHENYLALANYL-TRNA--PROTEIN TRANSFERASE"/>
    <property type="match status" value="1"/>
</dbReference>
<comment type="similarity">
    <text evidence="4">Belongs to the L/F-transferase family.</text>
</comment>
<protein>
    <recommendedName>
        <fullName evidence="4">Leucyl/phenylalanyl-tRNA--protein transferase</fullName>
        <ecNumber evidence="4">2.3.2.6</ecNumber>
    </recommendedName>
    <alternativeName>
        <fullName evidence="4">L/F-transferase</fullName>
    </alternativeName>
    <alternativeName>
        <fullName evidence="4">Leucyltransferase</fullName>
    </alternativeName>
    <alternativeName>
        <fullName evidence="4">Phenyalanyltransferase</fullName>
    </alternativeName>
</protein>
<keyword evidence="1 4" id="KW-0963">Cytoplasm</keyword>
<evidence type="ECO:0000256" key="3">
    <source>
        <dbReference type="ARBA" id="ARBA00023315"/>
    </source>
</evidence>
<proteinExistence type="inferred from homology"/>
<evidence type="ECO:0000313" key="5">
    <source>
        <dbReference type="EMBL" id="PPE66068.1"/>
    </source>
</evidence>
<dbReference type="InterPro" id="IPR016181">
    <property type="entry name" value="Acyl_CoA_acyltransferase"/>
</dbReference>
<dbReference type="Gene3D" id="3.30.70.3550">
    <property type="entry name" value="Leucyl/phenylalanyl-tRNA-protein transferase, N-terminal domain"/>
    <property type="match status" value="1"/>
</dbReference>
<dbReference type="EC" id="2.3.2.6" evidence="4"/>
<evidence type="ECO:0000256" key="1">
    <source>
        <dbReference type="ARBA" id="ARBA00022490"/>
    </source>
</evidence>
<keyword evidence="6" id="KW-1185">Reference proteome</keyword>
<keyword evidence="2 4" id="KW-0808">Transferase</keyword>
<dbReference type="PANTHER" id="PTHR30098">
    <property type="entry name" value="LEUCYL/PHENYLALANYL-TRNA--PROTEIN TRANSFERASE"/>
    <property type="match status" value="1"/>
</dbReference>